<keyword evidence="2" id="KW-1185">Reference proteome</keyword>
<gene>
    <name evidence="1" type="ORF">KGMB02408_06230</name>
</gene>
<dbReference type="InterPro" id="IPR006597">
    <property type="entry name" value="Sel1-like"/>
</dbReference>
<dbReference type="EMBL" id="BHWB01000002">
    <property type="protein sequence ID" value="GCB33678.1"/>
    <property type="molecule type" value="Genomic_DNA"/>
</dbReference>
<dbReference type="OrthoDB" id="9804931at2"/>
<dbReference type="Gene3D" id="1.25.40.10">
    <property type="entry name" value="Tetratricopeptide repeat domain"/>
    <property type="match status" value="1"/>
</dbReference>
<accession>A0A401LQ50</accession>
<evidence type="ECO:0000313" key="2">
    <source>
        <dbReference type="Proteomes" id="UP000288079"/>
    </source>
</evidence>
<dbReference type="Proteomes" id="UP000288079">
    <property type="component" value="Unassembled WGS sequence"/>
</dbReference>
<dbReference type="SUPFAM" id="SSF48452">
    <property type="entry name" value="TPR-like"/>
    <property type="match status" value="1"/>
</dbReference>
<protein>
    <submittedName>
        <fullName evidence="1">Uncharacterized protein</fullName>
    </submittedName>
</protein>
<dbReference type="RefSeq" id="WP_125040003.1">
    <property type="nucleotide sequence ID" value="NZ_BHWB01000002.1"/>
</dbReference>
<dbReference type="SUPFAM" id="SSF81901">
    <property type="entry name" value="HCP-like"/>
    <property type="match status" value="1"/>
</dbReference>
<sequence>MIRTAILYIILIFGVIPINAQNNNVEIARSEFRKGNYKDAVGLYNGAIALAKNSEEKNLLNLEKEKSSKCWKYLDEAERCYIQSNYKAALRLYSSIIALNSTDSYSKKRMSLCQNHIAKEEYLAREKVRINNVISNLLKLNDIDKIRAFIKEYPLHSSKKDLEEILDYYENPESFDKKTVSDKQYLFVKYGNLYFENNKSVSSFFYEKAASCGSLVAFYNLALSLPDSETNRRKRLLAFAAANGNQSSAKLLNSKYPNTKYNTEKAQKLYYLLNQANKGSLYSKVYCQKHKIVLGLQNLDLINDDTDYVSDDSGILYELALMYANGDYVNKNVDKSHMYLYKAASLGNHVAQYQLAMIQTQSKSKKALMLCAAINGNESAYSHYNDGLKYAKEYVKYLCNKKCDWFDVKMFMSFYANKYEIVDLDARLISMACYKHLDRKGAKETIRLLKSQRIWDIETIRRIKINFNTFNPNRHHKKILKQISKVQSAKNIKKSGCFQQLIRDGYCDNPHTKYQISIVDFL</sequence>
<reference evidence="1 2" key="1">
    <citation type="submission" date="2018-10" db="EMBL/GenBank/DDBJ databases">
        <title>Draft Genome Sequence of Bacteroides sp. KCTC 15687.</title>
        <authorList>
            <person name="Yu S.Y."/>
            <person name="Kim J.S."/>
            <person name="Oh B.S."/>
            <person name="Park S.H."/>
            <person name="Kang S.W."/>
            <person name="Park J.E."/>
            <person name="Choi S.H."/>
            <person name="Han K.I."/>
            <person name="Lee K.C."/>
            <person name="Eom M.K."/>
            <person name="Suh M.K."/>
            <person name="Lee D.H."/>
            <person name="Yoon H."/>
            <person name="Kim B."/>
            <person name="Yang S.J."/>
            <person name="Lee J.S."/>
            <person name="Lee J.H."/>
        </authorList>
    </citation>
    <scope>NUCLEOTIDE SEQUENCE [LARGE SCALE GENOMIC DNA]</scope>
    <source>
        <strain evidence="1 2">KCTC 15687</strain>
    </source>
</reference>
<organism evidence="1 2">
    <name type="scientific">Bacteroides faecalis</name>
    <dbReference type="NCBI Taxonomy" id="2447885"/>
    <lineage>
        <taxon>Bacteria</taxon>
        <taxon>Pseudomonadati</taxon>
        <taxon>Bacteroidota</taxon>
        <taxon>Bacteroidia</taxon>
        <taxon>Bacteroidales</taxon>
        <taxon>Bacteroidaceae</taxon>
        <taxon>Bacteroides</taxon>
    </lineage>
</organism>
<evidence type="ECO:0000313" key="1">
    <source>
        <dbReference type="EMBL" id="GCB33678.1"/>
    </source>
</evidence>
<name>A0A401LQ50_9BACE</name>
<comment type="caution">
    <text evidence="1">The sequence shown here is derived from an EMBL/GenBank/DDBJ whole genome shotgun (WGS) entry which is preliminary data.</text>
</comment>
<proteinExistence type="predicted"/>
<dbReference type="AlphaFoldDB" id="A0A401LQ50"/>
<dbReference type="InterPro" id="IPR011990">
    <property type="entry name" value="TPR-like_helical_dom_sf"/>
</dbReference>
<dbReference type="SMART" id="SM00671">
    <property type="entry name" value="SEL1"/>
    <property type="match status" value="1"/>
</dbReference>